<feature type="compositionally biased region" description="Acidic residues" evidence="1">
    <location>
        <begin position="201"/>
        <end position="214"/>
    </location>
</feature>
<keyword evidence="3" id="KW-1185">Reference proteome</keyword>
<organism evidence="2 3">
    <name type="scientific">Cimex lectularius</name>
    <name type="common">Bed bug</name>
    <name type="synonym">Acanthia lectularia</name>
    <dbReference type="NCBI Taxonomy" id="79782"/>
    <lineage>
        <taxon>Eukaryota</taxon>
        <taxon>Metazoa</taxon>
        <taxon>Ecdysozoa</taxon>
        <taxon>Arthropoda</taxon>
        <taxon>Hexapoda</taxon>
        <taxon>Insecta</taxon>
        <taxon>Pterygota</taxon>
        <taxon>Neoptera</taxon>
        <taxon>Paraneoptera</taxon>
        <taxon>Hemiptera</taxon>
        <taxon>Heteroptera</taxon>
        <taxon>Panheteroptera</taxon>
        <taxon>Cimicomorpha</taxon>
        <taxon>Cimicidae</taxon>
        <taxon>Cimex</taxon>
    </lineage>
</organism>
<dbReference type="OMA" id="KYMPPKP"/>
<proteinExistence type="predicted"/>
<dbReference type="GeneID" id="106669353"/>
<dbReference type="Proteomes" id="UP000494040">
    <property type="component" value="Unassembled WGS sequence"/>
</dbReference>
<dbReference type="OrthoDB" id="10021598at2759"/>
<accession>A0A8I6S0P3</accession>
<dbReference type="PANTHER" id="PTHR36696">
    <property type="entry name" value="AGAP012002-PA"/>
    <property type="match status" value="1"/>
</dbReference>
<feature type="region of interest" description="Disordered" evidence="1">
    <location>
        <begin position="144"/>
        <end position="235"/>
    </location>
</feature>
<dbReference type="AlphaFoldDB" id="A0A8I6S0P3"/>
<sequence>MVYDTTKTGLTPIEKEIVIKRKRTKLISKKTNFPKLDFQECIQPAPVTAKPFATLCNPFRKGCSIFCNHPNDNTDLKLAIRKSKMKKEEELDDFGVDKKALADRVGEVLEELLTRYRQTPTPGSTPDEERPLPARTVLVLDLRRTTSQETLSTTAGGPGNSGGLQSSNMSPSQSSLSMPVRPIAKSPQSPVNENVAMLPEPEQELTNEPTEDENEVQKRRGKVKKKKKKNVTNHMDEKSGKEVIGLIEPGETQISAFIESGDNLSWQDSTTATPQPTTELLHTGFGIFNLLSDIFDHRTLRHLRRTLTAEQAEGEFRRVWRKVLKEALAASDSLPENDMRPEVREETKVPPCQPEKWLSYPRKFKYSSARFDIPIDKSVLNTISSLDYLKDYVAATQENRLLYNHVFEKYKTPNEDKSLHMEGKVLVEALGIMMGREFTEKEVSRLKELVDWDEETTVDLRTWIGLCCLCERVFGLEFSSGDYPNLGQRTVLEQVDFDLLNEELPKLNPHPKLLALLNAVQYLPDPPVRKECETPEDPTPEGSIIETR</sequence>
<evidence type="ECO:0000256" key="1">
    <source>
        <dbReference type="SAM" id="MobiDB-lite"/>
    </source>
</evidence>
<feature type="region of interest" description="Disordered" evidence="1">
    <location>
        <begin position="114"/>
        <end position="133"/>
    </location>
</feature>
<reference evidence="2" key="1">
    <citation type="submission" date="2022-01" db="UniProtKB">
        <authorList>
            <consortium name="EnsemblMetazoa"/>
        </authorList>
    </citation>
    <scope>IDENTIFICATION</scope>
</reference>
<evidence type="ECO:0000313" key="3">
    <source>
        <dbReference type="Proteomes" id="UP000494040"/>
    </source>
</evidence>
<dbReference type="RefSeq" id="XP_014254253.1">
    <property type="nucleotide sequence ID" value="XM_014398767.2"/>
</dbReference>
<dbReference type="KEGG" id="clec:106669353"/>
<dbReference type="PANTHER" id="PTHR36696:SF1">
    <property type="entry name" value="EF-HAND DOMAIN-CONTAINING PROTEIN"/>
    <property type="match status" value="1"/>
</dbReference>
<feature type="compositionally biased region" description="Basic residues" evidence="1">
    <location>
        <begin position="219"/>
        <end position="231"/>
    </location>
</feature>
<dbReference type="EnsemblMetazoa" id="XM_014398767.2">
    <property type="protein sequence ID" value="XP_014254253.1"/>
    <property type="gene ID" value="LOC106669353"/>
</dbReference>
<name>A0A8I6S0P3_CIMLE</name>
<protein>
    <submittedName>
        <fullName evidence="2">Uncharacterized protein</fullName>
    </submittedName>
</protein>
<feature type="compositionally biased region" description="Low complexity" evidence="1">
    <location>
        <begin position="164"/>
        <end position="179"/>
    </location>
</feature>
<evidence type="ECO:0000313" key="2">
    <source>
        <dbReference type="EnsemblMetazoa" id="XP_014254253.1"/>
    </source>
</evidence>
<feature type="region of interest" description="Disordered" evidence="1">
    <location>
        <begin position="527"/>
        <end position="548"/>
    </location>
</feature>